<dbReference type="InterPro" id="IPR029044">
    <property type="entry name" value="Nucleotide-diphossugar_trans"/>
</dbReference>
<feature type="domain" description="Glycosyltransferase 2-like" evidence="1">
    <location>
        <begin position="36"/>
        <end position="145"/>
    </location>
</feature>
<gene>
    <name evidence="2" type="ORF">L5014_16940</name>
</gene>
<dbReference type="Gene3D" id="3.90.550.10">
    <property type="entry name" value="Spore Coat Polysaccharide Biosynthesis Protein SpsA, Chain A"/>
    <property type="match status" value="1"/>
</dbReference>
<proteinExistence type="predicted"/>
<dbReference type="InterPro" id="IPR001173">
    <property type="entry name" value="Glyco_trans_2-like"/>
</dbReference>
<dbReference type="PANTHER" id="PTHR22916:SF3">
    <property type="entry name" value="UDP-GLCNAC:BETAGAL BETA-1,3-N-ACETYLGLUCOSAMINYLTRANSFERASE-LIKE PROTEIN 1"/>
    <property type="match status" value="1"/>
</dbReference>
<dbReference type="CDD" id="cd00761">
    <property type="entry name" value="Glyco_tranf_GTA_type"/>
    <property type="match status" value="1"/>
</dbReference>
<keyword evidence="3" id="KW-1185">Reference proteome</keyword>
<comment type="caution">
    <text evidence="2">The sequence shown here is derived from an EMBL/GenBank/DDBJ whole genome shotgun (WGS) entry which is preliminary data.</text>
</comment>
<evidence type="ECO:0000313" key="2">
    <source>
        <dbReference type="EMBL" id="MCG5075028.1"/>
    </source>
</evidence>
<dbReference type="Proteomes" id="UP001139308">
    <property type="component" value="Unassembled WGS sequence"/>
</dbReference>
<dbReference type="SUPFAM" id="SSF53448">
    <property type="entry name" value="Nucleotide-diphospho-sugar transferases"/>
    <property type="match status" value="1"/>
</dbReference>
<dbReference type="Pfam" id="PF00535">
    <property type="entry name" value="Glycos_transf_2"/>
    <property type="match status" value="1"/>
</dbReference>
<accession>A0A9X1RP91</accession>
<name>A0A9X1RP91_9BURK</name>
<protein>
    <submittedName>
        <fullName evidence="2">Glycosyltransferase family 2 protein</fullName>
    </submittedName>
</protein>
<dbReference type="GO" id="GO:0016758">
    <property type="term" value="F:hexosyltransferase activity"/>
    <property type="evidence" value="ECO:0007669"/>
    <property type="project" value="UniProtKB-ARBA"/>
</dbReference>
<dbReference type="PANTHER" id="PTHR22916">
    <property type="entry name" value="GLYCOSYLTRANSFERASE"/>
    <property type="match status" value="1"/>
</dbReference>
<sequence>MTNSPTTRTDAPGVPILSTAVPTAVSTAMPTAPIVSVITPTCEREAMLPHVYRSFAHQDLGACEWIVVDDSERPSAFMQGLGDARVVYRHVPQRMSVGARRNLAVALARAEVIAHFDDGEYYAPDYLRVMCAQLGARRADIVKLSAFFLYSRIYGQFAWWDLLRKSGLHFHWSPQPMTALNFPVDHRAFADNHSGYGFSYVYTKRLWAAGPFESGSHDEHNKRHADSTFLQAALERGANLAHFADDVGLCLHVLHTHHSAASFPQYLLPDALVTRHFPKFTQFVEALRTAPAER</sequence>
<reference evidence="2" key="1">
    <citation type="submission" date="2022-01" db="EMBL/GenBank/DDBJ databases">
        <title>Genome sequence and assembly of Parabukholderia sp. RG36.</title>
        <authorList>
            <person name="Chhetri G."/>
        </authorList>
    </citation>
    <scope>NUCLEOTIDE SEQUENCE</scope>
    <source>
        <strain evidence="2">RG36</strain>
    </source>
</reference>
<organism evidence="2 3">
    <name type="scientific">Paraburkholderia tagetis</name>
    <dbReference type="NCBI Taxonomy" id="2913261"/>
    <lineage>
        <taxon>Bacteria</taxon>
        <taxon>Pseudomonadati</taxon>
        <taxon>Pseudomonadota</taxon>
        <taxon>Betaproteobacteria</taxon>
        <taxon>Burkholderiales</taxon>
        <taxon>Burkholderiaceae</taxon>
        <taxon>Paraburkholderia</taxon>
    </lineage>
</organism>
<dbReference type="AlphaFoldDB" id="A0A9X1RP91"/>
<dbReference type="EMBL" id="JAKLJA010000012">
    <property type="protein sequence ID" value="MCG5075028.1"/>
    <property type="molecule type" value="Genomic_DNA"/>
</dbReference>
<evidence type="ECO:0000313" key="3">
    <source>
        <dbReference type="Proteomes" id="UP001139308"/>
    </source>
</evidence>
<evidence type="ECO:0000259" key="1">
    <source>
        <dbReference type="Pfam" id="PF00535"/>
    </source>
</evidence>
<dbReference type="RefSeq" id="WP_238464877.1">
    <property type="nucleotide sequence ID" value="NZ_JAKLJA010000012.1"/>
</dbReference>